<evidence type="ECO:0000313" key="3">
    <source>
        <dbReference type="EMBL" id="MBA9076365.1"/>
    </source>
</evidence>
<dbReference type="InterPro" id="IPR000683">
    <property type="entry name" value="Gfo/Idh/MocA-like_OxRdtase_N"/>
</dbReference>
<dbReference type="InterPro" id="IPR036291">
    <property type="entry name" value="NAD(P)-bd_dom_sf"/>
</dbReference>
<feature type="domain" description="Gfo/Idh/MocA-like oxidoreductase N-terminal" evidence="1">
    <location>
        <begin position="9"/>
        <end position="129"/>
    </location>
</feature>
<evidence type="ECO:0000259" key="2">
    <source>
        <dbReference type="Pfam" id="PF22725"/>
    </source>
</evidence>
<evidence type="ECO:0000313" key="4">
    <source>
        <dbReference type="Proteomes" id="UP000563094"/>
    </source>
</evidence>
<protein>
    <submittedName>
        <fullName evidence="3">Putative dehydrogenase</fullName>
    </submittedName>
</protein>
<accession>A0A839GLA2</accession>
<dbReference type="SUPFAM" id="SSF51735">
    <property type="entry name" value="NAD(P)-binding Rossmann-fold domains"/>
    <property type="match status" value="1"/>
</dbReference>
<comment type="caution">
    <text evidence="3">The sequence shown here is derived from an EMBL/GenBank/DDBJ whole genome shotgun (WGS) entry which is preliminary data.</text>
</comment>
<feature type="domain" description="GFO/IDH/MocA-like oxidoreductase" evidence="2">
    <location>
        <begin position="137"/>
        <end position="262"/>
    </location>
</feature>
<dbReference type="Gene3D" id="3.40.50.720">
    <property type="entry name" value="NAD(P)-binding Rossmann-like Domain"/>
    <property type="match status" value="1"/>
</dbReference>
<dbReference type="Proteomes" id="UP000563094">
    <property type="component" value="Unassembled WGS sequence"/>
</dbReference>
<dbReference type="RefSeq" id="WP_182512205.1">
    <property type="nucleotide sequence ID" value="NZ_JACJIQ010000003.1"/>
</dbReference>
<dbReference type="Pfam" id="PF22725">
    <property type="entry name" value="GFO_IDH_MocA_C3"/>
    <property type="match status" value="1"/>
</dbReference>
<name>A0A839GLA2_9BACT</name>
<dbReference type="InterPro" id="IPR055170">
    <property type="entry name" value="GFO_IDH_MocA-like_dom"/>
</dbReference>
<reference evidence="3 4" key="1">
    <citation type="submission" date="2020-08" db="EMBL/GenBank/DDBJ databases">
        <title>Genomic Encyclopedia of Type Strains, Phase IV (KMG-IV): sequencing the most valuable type-strain genomes for metagenomic binning, comparative biology and taxonomic classification.</title>
        <authorList>
            <person name="Goeker M."/>
        </authorList>
    </citation>
    <scope>NUCLEOTIDE SEQUENCE [LARGE SCALE GENOMIC DNA]</scope>
    <source>
        <strain evidence="3 4">DSM 29854</strain>
    </source>
</reference>
<organism evidence="3 4">
    <name type="scientific">Rufibacter quisquiliarum</name>
    <dbReference type="NCBI Taxonomy" id="1549639"/>
    <lineage>
        <taxon>Bacteria</taxon>
        <taxon>Pseudomonadati</taxon>
        <taxon>Bacteroidota</taxon>
        <taxon>Cytophagia</taxon>
        <taxon>Cytophagales</taxon>
        <taxon>Hymenobacteraceae</taxon>
        <taxon>Rufibacter</taxon>
    </lineage>
</organism>
<dbReference type="GO" id="GO:0000166">
    <property type="term" value="F:nucleotide binding"/>
    <property type="evidence" value="ECO:0007669"/>
    <property type="project" value="InterPro"/>
</dbReference>
<dbReference type="EMBL" id="JACJIQ010000003">
    <property type="protein sequence ID" value="MBA9076365.1"/>
    <property type="molecule type" value="Genomic_DNA"/>
</dbReference>
<dbReference type="PANTHER" id="PTHR43249:SF1">
    <property type="entry name" value="D-GLUCOSIDE 3-DEHYDROGENASE"/>
    <property type="match status" value="1"/>
</dbReference>
<dbReference type="Gene3D" id="3.30.360.10">
    <property type="entry name" value="Dihydrodipicolinate Reductase, domain 2"/>
    <property type="match status" value="1"/>
</dbReference>
<evidence type="ECO:0000259" key="1">
    <source>
        <dbReference type="Pfam" id="PF01408"/>
    </source>
</evidence>
<dbReference type="SUPFAM" id="SSF55347">
    <property type="entry name" value="Glyceraldehyde-3-phosphate dehydrogenase-like, C-terminal domain"/>
    <property type="match status" value="1"/>
</dbReference>
<dbReference type="Pfam" id="PF01408">
    <property type="entry name" value="GFO_IDH_MocA"/>
    <property type="match status" value="1"/>
</dbReference>
<dbReference type="InterPro" id="IPR052515">
    <property type="entry name" value="Gfo/Idh/MocA_Oxidoreductase"/>
</dbReference>
<proteinExistence type="predicted"/>
<gene>
    <name evidence="3" type="ORF">FHS90_001069</name>
</gene>
<dbReference type="AlphaFoldDB" id="A0A839GLA2"/>
<dbReference type="PANTHER" id="PTHR43249">
    <property type="entry name" value="UDP-N-ACETYL-2-AMINO-2-DEOXY-D-GLUCURONATE OXIDASE"/>
    <property type="match status" value="1"/>
</dbReference>
<sequence>MAKLPYSTVRWGIIGCGDVTEVKSGPAFQKIEHSQLVAVMRRNADKAQDYAQRHGVPAWYENAQALIQDPEVDAVYIATPPDAHADYTLQVAQAGKPVYVEKPMALNYQQCQQMVEACAQAQVPLFVAYYRRCLPSFLKVKELVESGAIGEVRFVNIRLYHPVPQNLNPQELPWRVQPDKAGGGLFFDLASHQLDYLDFLLGPIAQASGQTANQAGLYPAEDLVTAQFRFQNGVLGTGVWCFTVDPAQFTDTTEIIGSKGRITFPSFAPEPVRLENQEGLQEFHLPPPTHVQQPFIQTMVDELRGQGKCPSTGETAARTAWVMDQIVGRK</sequence>
<keyword evidence="4" id="KW-1185">Reference proteome</keyword>